<protein>
    <submittedName>
        <fullName evidence="2">Uncharacterized protein</fullName>
    </submittedName>
</protein>
<comment type="caution">
    <text evidence="2">The sequence shown here is derived from an EMBL/GenBank/DDBJ whole genome shotgun (WGS) entry which is preliminary data.</text>
</comment>
<feature type="compositionally biased region" description="Basic and acidic residues" evidence="1">
    <location>
        <begin position="139"/>
        <end position="162"/>
    </location>
</feature>
<gene>
    <name evidence="2" type="ORF">MEUPH1_LOCUS10532</name>
</gene>
<evidence type="ECO:0000313" key="2">
    <source>
        <dbReference type="EMBL" id="CAI6354549.1"/>
    </source>
</evidence>
<dbReference type="EMBL" id="CARXXK010000002">
    <property type="protein sequence ID" value="CAI6354549.1"/>
    <property type="molecule type" value="Genomic_DNA"/>
</dbReference>
<reference evidence="2 3" key="1">
    <citation type="submission" date="2023-01" db="EMBL/GenBank/DDBJ databases">
        <authorList>
            <person name="Whitehead M."/>
        </authorList>
    </citation>
    <scope>NUCLEOTIDE SEQUENCE [LARGE SCALE GENOMIC DNA]</scope>
</reference>
<feature type="compositionally biased region" description="Basic and acidic residues" evidence="1">
    <location>
        <begin position="22"/>
        <end position="32"/>
    </location>
</feature>
<organism evidence="2 3">
    <name type="scientific">Macrosiphum euphorbiae</name>
    <name type="common">potato aphid</name>
    <dbReference type="NCBI Taxonomy" id="13131"/>
    <lineage>
        <taxon>Eukaryota</taxon>
        <taxon>Metazoa</taxon>
        <taxon>Ecdysozoa</taxon>
        <taxon>Arthropoda</taxon>
        <taxon>Hexapoda</taxon>
        <taxon>Insecta</taxon>
        <taxon>Pterygota</taxon>
        <taxon>Neoptera</taxon>
        <taxon>Paraneoptera</taxon>
        <taxon>Hemiptera</taxon>
        <taxon>Sternorrhyncha</taxon>
        <taxon>Aphidomorpha</taxon>
        <taxon>Aphidoidea</taxon>
        <taxon>Aphididae</taxon>
        <taxon>Macrosiphini</taxon>
        <taxon>Macrosiphum</taxon>
    </lineage>
</organism>
<evidence type="ECO:0000256" key="1">
    <source>
        <dbReference type="SAM" id="MobiDB-lite"/>
    </source>
</evidence>
<feature type="region of interest" description="Disordered" evidence="1">
    <location>
        <begin position="136"/>
        <end position="170"/>
    </location>
</feature>
<sequence>MSTLTKNIPTRLGRKMNIIKEVASKHENKQEEELPSQDNLDESPIPFMSSEEEVMEQPQIDVDALAKTHLRLNGGGQHKSSFQPLPSPPIALPRKLKPDPNENADCTIDVDAANEAGQQSLDDVEQEVIGIEPQMMQPEEPHIIREQPRSTDVPSKENKRPSEFGSEDDQEFNGCCEGCLYYTIRCCDFFTFV</sequence>
<feature type="region of interest" description="Disordered" evidence="1">
    <location>
        <begin position="1"/>
        <end position="57"/>
    </location>
</feature>
<keyword evidence="3" id="KW-1185">Reference proteome</keyword>
<dbReference type="Proteomes" id="UP001160148">
    <property type="component" value="Unassembled WGS sequence"/>
</dbReference>
<accession>A0AAV0WFH6</accession>
<dbReference type="AlphaFoldDB" id="A0AAV0WFH6"/>
<name>A0AAV0WFH6_9HEMI</name>
<feature type="region of interest" description="Disordered" evidence="1">
    <location>
        <begin position="70"/>
        <end position="103"/>
    </location>
</feature>
<evidence type="ECO:0000313" key="3">
    <source>
        <dbReference type="Proteomes" id="UP001160148"/>
    </source>
</evidence>
<proteinExistence type="predicted"/>